<gene>
    <name evidence="1" type="ORF">JZX89_17850</name>
</gene>
<evidence type="ECO:0000313" key="1">
    <source>
        <dbReference type="EMBL" id="MBO0132602.1"/>
    </source>
</evidence>
<sequence length="187" mass="20873">MHGSFDYQENISSIKEGILADAALGDGKEIKIFTTKNSTEIKAIIDVANAFPMDKIIARYVKDEGVSQLVARIHEKELKRFLALCAIYRGPIGMRGQVDELWHSFLMFTEDYQRFCEEVAGEFIHHAPNDEDTPEAGRRIAALRFNATYEAAFGQSPDPEVWPLLTSDNCMNGCGSRCGGCRCMTTP</sequence>
<proteinExistence type="predicted"/>
<dbReference type="RefSeq" id="WP_207134898.1">
    <property type="nucleotide sequence ID" value="NZ_JAFLNA010000009.1"/>
</dbReference>
<evidence type="ECO:0000313" key="2">
    <source>
        <dbReference type="Proteomes" id="UP000664699"/>
    </source>
</evidence>
<name>A0ABS3EKT3_9HYPH</name>
<protein>
    <submittedName>
        <fullName evidence="1">Uncharacterized protein</fullName>
    </submittedName>
</protein>
<keyword evidence="2" id="KW-1185">Reference proteome</keyword>
<organism evidence="1 2">
    <name type="scientific">Agrobacterium burrii</name>
    <dbReference type="NCBI Taxonomy" id="2815339"/>
    <lineage>
        <taxon>Bacteria</taxon>
        <taxon>Pseudomonadati</taxon>
        <taxon>Pseudomonadota</taxon>
        <taxon>Alphaproteobacteria</taxon>
        <taxon>Hyphomicrobiales</taxon>
        <taxon>Rhizobiaceae</taxon>
        <taxon>Rhizobium/Agrobacterium group</taxon>
        <taxon>Agrobacterium</taxon>
        <taxon>Agrobacterium tumefaciens complex</taxon>
    </lineage>
</organism>
<dbReference type="Proteomes" id="UP000664699">
    <property type="component" value="Unassembled WGS sequence"/>
</dbReference>
<reference evidence="1 2" key="1">
    <citation type="submission" date="2021-03" db="EMBL/GenBank/DDBJ databases">
        <title>Whole genome sequence of Agrobacterium sp. strain Rnr.</title>
        <authorList>
            <person name="Mafakheri H."/>
            <person name="Taghavi S.M."/>
            <person name="Nemanja K."/>
            <person name="Osdaghi E."/>
        </authorList>
    </citation>
    <scope>NUCLEOTIDE SEQUENCE [LARGE SCALE GENOMIC DNA]</scope>
    <source>
        <strain evidence="1 2">Rnr</strain>
    </source>
</reference>
<dbReference type="EMBL" id="JAFLNA010000009">
    <property type="protein sequence ID" value="MBO0132602.1"/>
    <property type="molecule type" value="Genomic_DNA"/>
</dbReference>
<comment type="caution">
    <text evidence="1">The sequence shown here is derived from an EMBL/GenBank/DDBJ whole genome shotgun (WGS) entry which is preliminary data.</text>
</comment>
<accession>A0ABS3EKT3</accession>